<dbReference type="Pfam" id="PF18911">
    <property type="entry name" value="PKD_4"/>
    <property type="match status" value="1"/>
</dbReference>
<sequence>MIVENALKQKLMAVLFVVAVLSLLFIGTASGKIITVDDSGGADFTKIQDAINAANESDTIYVYNGSYYERISISTSLTIIGENGSSNILGLGSGKCVYITANNVTIDGFTIRNGDYGVYIENNACDNTIINNTITLNHGSGISMYNRCNNNSIINNDILENEGTGVDLNYRSHNNTIYGNNILLNDYYGIHLYFATYNLLSNNSINSNGYEGIKLTEWFEYGSDHNIITNNTISNNKEGIVFEASCYNNIYSNSISMTYDGNLVFKDGSNYNNITRNTVINGNVVFEDTYFNTIYYNNFNLFPYTVSDAGSTNSWDNNSTEGGNYWSGHICHGNPSNGSQPYIIDADSIDHYPFQDQNGWLFPVIAHFSYSPENPIINQLITFDASSSTGNITNYEWDFGDGSNAMGIVVNHAYSANRTYTVNLTVTADNGVTDTASRTIAVSTTYIVVPEKEWDKTFGGSKSDWGYSVAQASDGGYIITGETSSYGAGSSDVWLIKTDNKGNLIWSKTFGGGGSEYGRSVAQTSDCGYIIAGSTQPDIWLIKTNSSGSEMWTKTFGGSDSDDGCSIALTSDEGYIITGRTRSYGTGYYDVWLIKTDSNGNDIWNKTFGGTKYDIGRSVAQTSDGGYIITGKTWSYGVGKKIVIG</sequence>
<accession>A0A811TBV9</accession>
<feature type="domain" description="PKD" evidence="1">
    <location>
        <begin position="364"/>
        <end position="442"/>
    </location>
</feature>
<dbReference type="Gene3D" id="2.60.40.10">
    <property type="entry name" value="Immunoglobulins"/>
    <property type="match status" value="1"/>
</dbReference>
<name>A0A811TBV9_9EURY</name>
<dbReference type="InterPro" id="IPR012334">
    <property type="entry name" value="Pectin_lyas_fold"/>
</dbReference>
<reference evidence="2" key="1">
    <citation type="submission" date="2020-10" db="EMBL/GenBank/DDBJ databases">
        <authorList>
            <person name="Hahn C.J."/>
            <person name="Laso-Perez R."/>
            <person name="Vulcano F."/>
            <person name="Vaziourakis K.-M."/>
            <person name="Stokke R."/>
            <person name="Steen I.H."/>
            <person name="Teske A."/>
            <person name="Boetius A."/>
            <person name="Liebeke M."/>
            <person name="Amann R."/>
            <person name="Knittel K."/>
        </authorList>
    </citation>
    <scope>NUCLEOTIDE SEQUENCE</scope>
    <source>
        <strain evidence="2">Gfbio:e3339647-f889-4370-9287-4fb5cb688e4c:AG392D22_GoMArc1</strain>
    </source>
</reference>
<evidence type="ECO:0000259" key="1">
    <source>
        <dbReference type="PROSITE" id="PS50093"/>
    </source>
</evidence>
<dbReference type="InterPro" id="IPR035986">
    <property type="entry name" value="PKD_dom_sf"/>
</dbReference>
<dbReference type="PANTHER" id="PTHR42754">
    <property type="entry name" value="ENDOGLUCANASE"/>
    <property type="match status" value="1"/>
</dbReference>
<dbReference type="AlphaFoldDB" id="A0A811TBV9"/>
<dbReference type="InterPro" id="IPR000601">
    <property type="entry name" value="PKD_dom"/>
</dbReference>
<dbReference type="InterPro" id="IPR011043">
    <property type="entry name" value="Gal_Oxase/kelch_b-propeller"/>
</dbReference>
<proteinExistence type="predicted"/>
<dbReference type="PANTHER" id="PTHR42754:SF1">
    <property type="entry name" value="LIPOPROTEIN"/>
    <property type="match status" value="1"/>
</dbReference>
<dbReference type="Gene3D" id="2.160.20.10">
    <property type="entry name" value="Single-stranded right-handed beta-helix, Pectin lyase-like"/>
    <property type="match status" value="1"/>
</dbReference>
<gene>
    <name evidence="2" type="ORF">EMLJLAPB_00973</name>
</gene>
<evidence type="ECO:0000313" key="3">
    <source>
        <dbReference type="Proteomes" id="UP000634805"/>
    </source>
</evidence>
<dbReference type="SUPFAM" id="SSF51126">
    <property type="entry name" value="Pectin lyase-like"/>
    <property type="match status" value="1"/>
</dbReference>
<dbReference type="PROSITE" id="PS50093">
    <property type="entry name" value="PKD"/>
    <property type="match status" value="1"/>
</dbReference>
<dbReference type="SMART" id="SM00710">
    <property type="entry name" value="PbH1"/>
    <property type="match status" value="7"/>
</dbReference>
<dbReference type="Pfam" id="PF05048">
    <property type="entry name" value="NosD"/>
    <property type="match status" value="2"/>
</dbReference>
<dbReference type="InterPro" id="IPR013783">
    <property type="entry name" value="Ig-like_fold"/>
</dbReference>
<dbReference type="InterPro" id="IPR011050">
    <property type="entry name" value="Pectin_lyase_fold/virulence"/>
</dbReference>
<dbReference type="Proteomes" id="UP000634805">
    <property type="component" value="Unassembled WGS sequence"/>
</dbReference>
<dbReference type="NCBIfam" id="TIGR03804">
    <property type="entry name" value="para_beta_helix"/>
    <property type="match status" value="2"/>
</dbReference>
<comment type="caution">
    <text evidence="2">The sequence shown here is derived from an EMBL/GenBank/DDBJ whole genome shotgun (WGS) entry which is preliminary data.</text>
</comment>
<dbReference type="InterPro" id="IPR007742">
    <property type="entry name" value="NosD_dom"/>
</dbReference>
<dbReference type="SUPFAM" id="SSF49299">
    <property type="entry name" value="PKD domain"/>
    <property type="match status" value="1"/>
</dbReference>
<dbReference type="CDD" id="cd00146">
    <property type="entry name" value="PKD"/>
    <property type="match status" value="1"/>
</dbReference>
<dbReference type="InterPro" id="IPR022409">
    <property type="entry name" value="PKD/Chitinase_dom"/>
</dbReference>
<dbReference type="EMBL" id="CAJHIS010000033">
    <property type="protein sequence ID" value="CAD6494825.1"/>
    <property type="molecule type" value="Genomic_DNA"/>
</dbReference>
<dbReference type="InterPro" id="IPR006626">
    <property type="entry name" value="PbH1"/>
</dbReference>
<dbReference type="InterPro" id="IPR022441">
    <property type="entry name" value="Para_beta_helix_rpt-2"/>
</dbReference>
<evidence type="ECO:0000313" key="2">
    <source>
        <dbReference type="EMBL" id="CAD6494825.1"/>
    </source>
</evidence>
<dbReference type="SUPFAM" id="SSF50965">
    <property type="entry name" value="Galactose oxidase, central domain"/>
    <property type="match status" value="1"/>
</dbReference>
<protein>
    <submittedName>
        <fullName evidence="2">Periplasmic copper-binding protein (NosD)</fullName>
    </submittedName>
</protein>
<organism evidence="2 3">
    <name type="scientific">Candidatus Argoarchaeum ethanivorans</name>
    <dbReference type="NCBI Taxonomy" id="2608793"/>
    <lineage>
        <taxon>Archaea</taxon>
        <taxon>Methanobacteriati</taxon>
        <taxon>Methanobacteriota</taxon>
        <taxon>Stenosarchaea group</taxon>
        <taxon>Methanomicrobia</taxon>
        <taxon>Methanosarcinales</taxon>
        <taxon>Methanosarcinales incertae sedis</taxon>
        <taxon>GOM Arc I cluster</taxon>
        <taxon>Candidatus Argoarchaeum</taxon>
    </lineage>
</organism>
<dbReference type="SMART" id="SM00089">
    <property type="entry name" value="PKD"/>
    <property type="match status" value="1"/>
</dbReference>